<feature type="compositionally biased region" description="Gly residues" evidence="1">
    <location>
        <begin position="1"/>
        <end position="14"/>
    </location>
</feature>
<proteinExistence type="predicted"/>
<sequence length="78" mass="8693">MAESGAGGTEGVAGGKARFDDIYDRPDPRAYFRRLAPLEYEIPHHAQPVFRQAATERTALDDEPTVLLVRDQRRAAQP</sequence>
<dbReference type="EMBL" id="AWQX01000004">
    <property type="protein sequence ID" value="EST36825.1"/>
    <property type="molecule type" value="Genomic_DNA"/>
</dbReference>
<accession>V6KXD2</accession>
<reference evidence="2 3" key="1">
    <citation type="journal article" date="2014" name="Genome Announc.">
        <title>Draft Genome Sequence of Streptomyces roseochromogenes subsp. oscitans DS 12.976, Producer of the Aminocoumarin Antibiotic Clorobiocin.</title>
        <authorList>
            <person name="Ruckert C."/>
            <person name="Kalinowski J."/>
            <person name="Heide L."/>
            <person name="Apel A.K."/>
        </authorList>
    </citation>
    <scope>NUCLEOTIDE SEQUENCE [LARGE SCALE GENOMIC DNA]</scope>
    <source>
        <strain evidence="2 3">DS 12.976</strain>
    </source>
</reference>
<dbReference type="HOGENOM" id="CLU_2620629_0_0_11"/>
<evidence type="ECO:0000313" key="2">
    <source>
        <dbReference type="EMBL" id="EST36825.1"/>
    </source>
</evidence>
<evidence type="ECO:0000313" key="3">
    <source>
        <dbReference type="Proteomes" id="UP000017984"/>
    </source>
</evidence>
<protein>
    <submittedName>
        <fullName evidence="2">Uncharacterized protein</fullName>
    </submittedName>
</protein>
<name>V6KXD2_STRRC</name>
<gene>
    <name evidence="2" type="ORF">M878_00330</name>
</gene>
<dbReference type="Proteomes" id="UP000017984">
    <property type="component" value="Chromosome"/>
</dbReference>
<evidence type="ECO:0000256" key="1">
    <source>
        <dbReference type="SAM" id="MobiDB-lite"/>
    </source>
</evidence>
<organism evidence="2 3">
    <name type="scientific">Streptomyces roseochromogenus subsp. oscitans DS 12.976</name>
    <dbReference type="NCBI Taxonomy" id="1352936"/>
    <lineage>
        <taxon>Bacteria</taxon>
        <taxon>Bacillati</taxon>
        <taxon>Actinomycetota</taxon>
        <taxon>Actinomycetes</taxon>
        <taxon>Kitasatosporales</taxon>
        <taxon>Streptomycetaceae</taxon>
        <taxon>Streptomyces</taxon>
    </lineage>
</organism>
<dbReference type="AlphaFoldDB" id="V6KXD2"/>
<dbReference type="PATRIC" id="fig|1352936.5.peg.76"/>
<comment type="caution">
    <text evidence="2">The sequence shown here is derived from an EMBL/GenBank/DDBJ whole genome shotgun (WGS) entry which is preliminary data.</text>
</comment>
<dbReference type="RefSeq" id="WP_023544106.1">
    <property type="nucleotide sequence ID" value="NZ_CM002285.1"/>
</dbReference>
<keyword evidence="3" id="KW-1185">Reference proteome</keyword>
<dbReference type="STRING" id="1352936.M878_00330"/>
<feature type="region of interest" description="Disordered" evidence="1">
    <location>
        <begin position="1"/>
        <end position="20"/>
    </location>
</feature>